<gene>
    <name evidence="2" type="ORF">ACFOX3_14170</name>
</gene>
<accession>A0ABV8V6C1</accession>
<reference evidence="3" key="1">
    <citation type="journal article" date="2019" name="Int. J. Syst. Evol. Microbiol.">
        <title>The Global Catalogue of Microorganisms (GCM) 10K type strain sequencing project: providing services to taxonomists for standard genome sequencing and annotation.</title>
        <authorList>
            <consortium name="The Broad Institute Genomics Platform"/>
            <consortium name="The Broad Institute Genome Sequencing Center for Infectious Disease"/>
            <person name="Wu L."/>
            <person name="Ma J."/>
        </authorList>
    </citation>
    <scope>NUCLEOTIDE SEQUENCE [LARGE SCALE GENOMIC DNA]</scope>
    <source>
        <strain evidence="3">CECT 8570</strain>
    </source>
</reference>
<dbReference type="Proteomes" id="UP001595840">
    <property type="component" value="Unassembled WGS sequence"/>
</dbReference>
<comment type="caution">
    <text evidence="2">The sequence shown here is derived from an EMBL/GenBank/DDBJ whole genome shotgun (WGS) entry which is preliminary data.</text>
</comment>
<protein>
    <submittedName>
        <fullName evidence="2">Uncharacterized protein</fullName>
    </submittedName>
</protein>
<sequence length="228" mass="24198">MPFTIPINFRNAPVSRTATAKDIKQPVSFKVPFGIAGTNFSSSRSTTPLRSKTLRAIAAALSVVDAGKALEIVKEAKENPENVIGATLDEKALDQLKILAAAISNAERNRETNDEEISSTIRTAAAAVRADATLTAVAVRTLVGDKTDGYESAMFAAALNWVAAIDVRLLETAPREGVKERMLNYVPASVESTAALEDRIEQLEEAVKQLQAKHSKTGSTSSSGSGAK</sequence>
<feature type="compositionally biased region" description="Low complexity" evidence="1">
    <location>
        <begin position="217"/>
        <end position="228"/>
    </location>
</feature>
<feature type="region of interest" description="Disordered" evidence="1">
    <location>
        <begin position="208"/>
        <end position="228"/>
    </location>
</feature>
<proteinExistence type="predicted"/>
<organism evidence="2 3">
    <name type="scientific">Simiduia curdlanivorans</name>
    <dbReference type="NCBI Taxonomy" id="1492769"/>
    <lineage>
        <taxon>Bacteria</taxon>
        <taxon>Pseudomonadati</taxon>
        <taxon>Pseudomonadota</taxon>
        <taxon>Gammaproteobacteria</taxon>
        <taxon>Cellvibrionales</taxon>
        <taxon>Cellvibrionaceae</taxon>
        <taxon>Simiduia</taxon>
    </lineage>
</organism>
<evidence type="ECO:0000313" key="2">
    <source>
        <dbReference type="EMBL" id="MFC4363456.1"/>
    </source>
</evidence>
<name>A0ABV8V6C1_9GAMM</name>
<dbReference type="RefSeq" id="WP_290261278.1">
    <property type="nucleotide sequence ID" value="NZ_JAUFQG010000004.1"/>
</dbReference>
<evidence type="ECO:0000256" key="1">
    <source>
        <dbReference type="SAM" id="MobiDB-lite"/>
    </source>
</evidence>
<keyword evidence="3" id="KW-1185">Reference proteome</keyword>
<dbReference type="EMBL" id="JBHSCX010000020">
    <property type="protein sequence ID" value="MFC4363456.1"/>
    <property type="molecule type" value="Genomic_DNA"/>
</dbReference>
<evidence type="ECO:0000313" key="3">
    <source>
        <dbReference type="Proteomes" id="UP001595840"/>
    </source>
</evidence>